<name>W1XKS7_9ZZZZ</name>
<feature type="non-terminal residue" evidence="1">
    <location>
        <position position="98"/>
    </location>
</feature>
<dbReference type="Gene3D" id="3.60.120.10">
    <property type="entry name" value="Anthranilate synthase"/>
    <property type="match status" value="1"/>
</dbReference>
<reference evidence="1" key="1">
    <citation type="submission" date="2013-12" db="EMBL/GenBank/DDBJ databases">
        <title>A Varibaculum cambriense genome reconstructed from a premature infant gut community with otherwise low bacterial novelty that shifts toward anaerobic metabolism during the third week of life.</title>
        <authorList>
            <person name="Brown C.T."/>
            <person name="Sharon I."/>
            <person name="Thomas B.C."/>
            <person name="Castelle C.J."/>
            <person name="Morowitz M.J."/>
            <person name="Banfield J.F."/>
        </authorList>
    </citation>
    <scope>NUCLEOTIDE SEQUENCE</scope>
</reference>
<dbReference type="AlphaFoldDB" id="W1XKS7"/>
<gene>
    <name evidence="1" type="ORF">Q604_UNBC16036G0001</name>
</gene>
<dbReference type="SUPFAM" id="SSF56322">
    <property type="entry name" value="ADC synthase"/>
    <property type="match status" value="1"/>
</dbReference>
<proteinExistence type="predicted"/>
<organism evidence="1">
    <name type="scientific">human gut metagenome</name>
    <dbReference type="NCBI Taxonomy" id="408170"/>
    <lineage>
        <taxon>unclassified sequences</taxon>
        <taxon>metagenomes</taxon>
        <taxon>organismal metagenomes</taxon>
    </lineage>
</organism>
<evidence type="ECO:0000313" key="1">
    <source>
        <dbReference type="EMBL" id="ETJ29429.1"/>
    </source>
</evidence>
<sequence length="98" mass="11116">TPNDDSAMVNDVDLMLFDKVIAFDHYKNKIYLIANISTNDLERNYNKAELELKALADLVVNGKEADIPKGILKTEFTSEFTKDEFEAVVKKTQSHHLA</sequence>
<dbReference type="EMBL" id="AZMM01016036">
    <property type="protein sequence ID" value="ETJ29429.1"/>
    <property type="molecule type" value="Genomic_DNA"/>
</dbReference>
<accession>W1XKS7</accession>
<comment type="caution">
    <text evidence="1">The sequence shown here is derived from an EMBL/GenBank/DDBJ whole genome shotgun (WGS) entry which is preliminary data.</text>
</comment>
<dbReference type="InterPro" id="IPR005801">
    <property type="entry name" value="ADC_synthase"/>
</dbReference>
<feature type="non-terminal residue" evidence="1">
    <location>
        <position position="1"/>
    </location>
</feature>
<protein>
    <submittedName>
        <fullName evidence="1">Chorismate binding-like protein</fullName>
    </submittedName>
</protein>